<comment type="subunit">
    <text evidence="2 7">Homotetramer.</text>
</comment>
<organism evidence="10 11">
    <name type="scientific">Nesterenkonia cremea</name>
    <dbReference type="NCBI Taxonomy" id="1882340"/>
    <lineage>
        <taxon>Bacteria</taxon>
        <taxon>Bacillati</taxon>
        <taxon>Actinomycetota</taxon>
        <taxon>Actinomycetes</taxon>
        <taxon>Micrococcales</taxon>
        <taxon>Micrococcaceae</taxon>
        <taxon>Nesterenkonia</taxon>
    </lineage>
</organism>
<dbReference type="NCBIfam" id="NF002134">
    <property type="entry name" value="PRK00971.1-4"/>
    <property type="match status" value="1"/>
</dbReference>
<evidence type="ECO:0000256" key="7">
    <source>
        <dbReference type="HAMAP-Rule" id="MF_00313"/>
    </source>
</evidence>
<feature type="binding site" evidence="7">
    <location>
        <position position="64"/>
    </location>
    <ligand>
        <name>substrate</name>
    </ligand>
</feature>
<proteinExistence type="inferred from homology"/>
<feature type="region of interest" description="Disordered" evidence="8">
    <location>
        <begin position="387"/>
        <end position="417"/>
    </location>
</feature>
<evidence type="ECO:0000256" key="2">
    <source>
        <dbReference type="ARBA" id="ARBA00011881"/>
    </source>
</evidence>
<comment type="caution">
    <text evidence="10">The sequence shown here is derived from an EMBL/GenBank/DDBJ whole genome shotgun (WGS) entry which is preliminary data.</text>
</comment>
<dbReference type="HAMAP" id="MF_00313">
    <property type="entry name" value="Glutaminase"/>
    <property type="match status" value="1"/>
</dbReference>
<dbReference type="Gene3D" id="3.40.710.10">
    <property type="entry name" value="DD-peptidase/beta-lactamase superfamily"/>
    <property type="match status" value="1"/>
</dbReference>
<dbReference type="InterPro" id="IPR036513">
    <property type="entry name" value="STAS_dom_sf"/>
</dbReference>
<dbReference type="Pfam" id="PF04960">
    <property type="entry name" value="Glutaminase"/>
    <property type="match status" value="1"/>
</dbReference>
<feature type="binding site" evidence="7">
    <location>
        <position position="114"/>
    </location>
    <ligand>
        <name>substrate</name>
    </ligand>
</feature>
<evidence type="ECO:0000256" key="1">
    <source>
        <dbReference type="ARBA" id="ARBA00011076"/>
    </source>
</evidence>
<dbReference type="EMBL" id="BMIS01000005">
    <property type="protein sequence ID" value="GGE68589.1"/>
    <property type="molecule type" value="Genomic_DNA"/>
</dbReference>
<dbReference type="FunFam" id="3.40.710.10:FF:000005">
    <property type="entry name" value="Glutaminase"/>
    <property type="match status" value="1"/>
</dbReference>
<dbReference type="RefSeq" id="WP_188684256.1">
    <property type="nucleotide sequence ID" value="NZ_BMIS01000005.1"/>
</dbReference>
<evidence type="ECO:0000256" key="5">
    <source>
        <dbReference type="ARBA" id="ARBA00049534"/>
    </source>
</evidence>
<dbReference type="NCBIfam" id="TIGR03814">
    <property type="entry name" value="Gln_ase"/>
    <property type="match status" value="1"/>
</dbReference>
<feature type="domain" description="STAS" evidence="9">
    <location>
        <begin position="329"/>
        <end position="391"/>
    </location>
</feature>
<feature type="binding site" evidence="7">
    <location>
        <position position="261"/>
    </location>
    <ligand>
        <name>substrate</name>
    </ligand>
</feature>
<dbReference type="Proteomes" id="UP000633136">
    <property type="component" value="Unassembled WGS sequence"/>
</dbReference>
<dbReference type="EC" id="3.5.1.2" evidence="3 7"/>
<evidence type="ECO:0000313" key="11">
    <source>
        <dbReference type="Proteomes" id="UP000633136"/>
    </source>
</evidence>
<evidence type="ECO:0000313" key="10">
    <source>
        <dbReference type="EMBL" id="GGE68589.1"/>
    </source>
</evidence>
<protein>
    <recommendedName>
        <fullName evidence="6 7">Glutaminase</fullName>
        <ecNumber evidence="3 7">3.5.1.2</ecNumber>
    </recommendedName>
</protein>
<sequence length="417" mass="45190">MRTPVPDYLQELLENIMTDSAGQVADYIPALAAAPPDQCAIAVSTVHGNTYSVGDDSVEFSIQSVSKPFVYAAALEGLGFEAVDQKLGVEPSGEAFDELSLEAETHRPKNAMINAGAIVAHNLFTIASNDHSERADAVTAFLSRLAGRDLHVDDEVFQSEMETAHRNLAIAHMLRTYGVITEEPHDVVRGYTAQCSVSVTVRDLAMMAATLADRGRQPITGEQVVAPHVARRTLSVMAAAGMYDGAGSWLTAVGIPAKSGVSGGLIGSLPGQVGAAVFAPRLDEQGNSARGIRAFSRLSADMGMHLFDPESRTDSVVREWSESRDGIEIRLQEELRFTGAEFLLSRLEQIPEGHSRVLFDLSNVHVMTDVGRRMLLEGMRRLRLDGHPIQLHDPQSRLPEPDLGDGSMPDLVEEENR</sequence>
<evidence type="ECO:0000256" key="8">
    <source>
        <dbReference type="SAM" id="MobiDB-lite"/>
    </source>
</evidence>
<dbReference type="AlphaFoldDB" id="A0A917ENV6"/>
<evidence type="ECO:0000256" key="6">
    <source>
        <dbReference type="ARBA" id="ARBA00070405"/>
    </source>
</evidence>
<accession>A0A917ENV6</accession>
<dbReference type="GO" id="GO:0006537">
    <property type="term" value="P:glutamate biosynthetic process"/>
    <property type="evidence" value="ECO:0007669"/>
    <property type="project" value="TreeGrafter"/>
</dbReference>
<dbReference type="SUPFAM" id="SSF56601">
    <property type="entry name" value="beta-lactamase/transpeptidase-like"/>
    <property type="match status" value="1"/>
</dbReference>
<dbReference type="PROSITE" id="PS50801">
    <property type="entry name" value="STAS"/>
    <property type="match status" value="1"/>
</dbReference>
<dbReference type="SUPFAM" id="SSF52091">
    <property type="entry name" value="SpoIIaa-like"/>
    <property type="match status" value="1"/>
</dbReference>
<dbReference type="InterPro" id="IPR002645">
    <property type="entry name" value="STAS_dom"/>
</dbReference>
<feature type="binding site" evidence="7">
    <location>
        <position position="243"/>
    </location>
    <ligand>
        <name>substrate</name>
    </ligand>
</feature>
<evidence type="ECO:0000259" key="9">
    <source>
        <dbReference type="PROSITE" id="PS50801"/>
    </source>
</evidence>
<keyword evidence="7" id="KW-0007">Acetylation</keyword>
<comment type="similarity">
    <text evidence="1 7">Belongs to the glutaminase family.</text>
</comment>
<dbReference type="Gene3D" id="3.30.750.24">
    <property type="entry name" value="STAS domain"/>
    <property type="match status" value="1"/>
</dbReference>
<dbReference type="GO" id="GO:0006543">
    <property type="term" value="P:L-glutamine catabolic process"/>
    <property type="evidence" value="ECO:0007669"/>
    <property type="project" value="TreeGrafter"/>
</dbReference>
<comment type="catalytic activity">
    <reaction evidence="5 7">
        <text>L-glutamine + H2O = L-glutamate + NH4(+)</text>
        <dbReference type="Rhea" id="RHEA:15889"/>
        <dbReference type="ChEBI" id="CHEBI:15377"/>
        <dbReference type="ChEBI" id="CHEBI:28938"/>
        <dbReference type="ChEBI" id="CHEBI:29985"/>
        <dbReference type="ChEBI" id="CHEBI:58359"/>
        <dbReference type="EC" id="3.5.1.2"/>
    </reaction>
</comment>
<feature type="binding site" evidence="7">
    <location>
        <position position="167"/>
    </location>
    <ligand>
        <name>substrate</name>
    </ligand>
</feature>
<reference evidence="10" key="1">
    <citation type="journal article" date="2014" name="Int. J. Syst. Evol. Microbiol.">
        <title>Complete genome sequence of Corynebacterium casei LMG S-19264T (=DSM 44701T), isolated from a smear-ripened cheese.</title>
        <authorList>
            <consortium name="US DOE Joint Genome Institute (JGI-PGF)"/>
            <person name="Walter F."/>
            <person name="Albersmeier A."/>
            <person name="Kalinowski J."/>
            <person name="Ruckert C."/>
        </authorList>
    </citation>
    <scope>NUCLEOTIDE SEQUENCE</scope>
    <source>
        <strain evidence="10">CGMCC 1.15388</strain>
    </source>
</reference>
<dbReference type="InterPro" id="IPR015868">
    <property type="entry name" value="Glutaminase"/>
</dbReference>
<dbReference type="PANTHER" id="PTHR12544">
    <property type="entry name" value="GLUTAMINASE"/>
    <property type="match status" value="1"/>
</dbReference>
<evidence type="ECO:0000256" key="3">
    <source>
        <dbReference type="ARBA" id="ARBA00012918"/>
    </source>
</evidence>
<dbReference type="PANTHER" id="PTHR12544:SF29">
    <property type="entry name" value="GLUTAMINASE"/>
    <property type="match status" value="1"/>
</dbReference>
<evidence type="ECO:0000256" key="4">
    <source>
        <dbReference type="ARBA" id="ARBA00022801"/>
    </source>
</evidence>
<reference evidence="10" key="2">
    <citation type="submission" date="2020-09" db="EMBL/GenBank/DDBJ databases">
        <authorList>
            <person name="Sun Q."/>
            <person name="Zhou Y."/>
        </authorList>
    </citation>
    <scope>NUCLEOTIDE SEQUENCE</scope>
    <source>
        <strain evidence="10">CGMCC 1.15388</strain>
    </source>
</reference>
<name>A0A917ENV6_9MICC</name>
<keyword evidence="4 7" id="KW-0378">Hydrolase</keyword>
<dbReference type="InterPro" id="IPR012338">
    <property type="entry name" value="Beta-lactam/transpept-like"/>
</dbReference>
<feature type="binding site" evidence="7">
    <location>
        <position position="160"/>
    </location>
    <ligand>
        <name>substrate</name>
    </ligand>
</feature>
<keyword evidence="11" id="KW-1185">Reference proteome</keyword>
<feature type="binding site" evidence="7">
    <location>
        <position position="191"/>
    </location>
    <ligand>
        <name>substrate</name>
    </ligand>
</feature>
<gene>
    <name evidence="7 10" type="primary">glsA</name>
    <name evidence="10" type="ORF">GCM10011401_14960</name>
</gene>
<dbReference type="GO" id="GO:0004359">
    <property type="term" value="F:glutaminase activity"/>
    <property type="evidence" value="ECO:0007669"/>
    <property type="project" value="UniProtKB-UniRule"/>
</dbReference>